<sequence length="264" mass="30211">MPRATKVFLILYTIVLLLITIHWFSPFYLLNFDQENSLPQLTDEKDVVILSEKNFSHVVANNRYVMVDFCAPWSYYSQQLAPEYALAARQLKGKVMLAKVNAYEERGLKRKYRAQGHPNVYFFAGGVKMDSYTNARKRDAIVKWTKTKIALGVYTITSIEQAEQLLMAQFTTVLAFMDSVQGQDSEELAAASKMNTDVLFYQTTAVDVAKAFQFDQEIKIPALILLEKESQHLSHFYGPFTKYAIANFVSVNKLPPESDDHIDY</sequence>
<organism evidence="1 2">
    <name type="scientific">Pistacia integerrima</name>
    <dbReference type="NCBI Taxonomy" id="434235"/>
    <lineage>
        <taxon>Eukaryota</taxon>
        <taxon>Viridiplantae</taxon>
        <taxon>Streptophyta</taxon>
        <taxon>Embryophyta</taxon>
        <taxon>Tracheophyta</taxon>
        <taxon>Spermatophyta</taxon>
        <taxon>Magnoliopsida</taxon>
        <taxon>eudicotyledons</taxon>
        <taxon>Gunneridae</taxon>
        <taxon>Pentapetalae</taxon>
        <taxon>rosids</taxon>
        <taxon>malvids</taxon>
        <taxon>Sapindales</taxon>
        <taxon>Anacardiaceae</taxon>
        <taxon>Pistacia</taxon>
    </lineage>
</organism>
<dbReference type="Proteomes" id="UP001163603">
    <property type="component" value="Chromosome 3"/>
</dbReference>
<proteinExistence type="predicted"/>
<evidence type="ECO:0000313" key="2">
    <source>
        <dbReference type="Proteomes" id="UP001163603"/>
    </source>
</evidence>
<comment type="caution">
    <text evidence="1">The sequence shown here is derived from an EMBL/GenBank/DDBJ whole genome shotgun (WGS) entry which is preliminary data.</text>
</comment>
<reference evidence="2" key="1">
    <citation type="journal article" date="2023" name="G3 (Bethesda)">
        <title>Genome assembly and association tests identify interacting loci associated with vigor, precocity, and sex in interspecific pistachio rootstocks.</title>
        <authorList>
            <person name="Palmer W."/>
            <person name="Jacygrad E."/>
            <person name="Sagayaradj S."/>
            <person name="Cavanaugh K."/>
            <person name="Han R."/>
            <person name="Bertier L."/>
            <person name="Beede B."/>
            <person name="Kafkas S."/>
            <person name="Golino D."/>
            <person name="Preece J."/>
            <person name="Michelmore R."/>
        </authorList>
    </citation>
    <scope>NUCLEOTIDE SEQUENCE [LARGE SCALE GENOMIC DNA]</scope>
</reference>
<gene>
    <name evidence="1" type="ORF">Pint_06051</name>
</gene>
<evidence type="ECO:0000313" key="1">
    <source>
        <dbReference type="EMBL" id="KAJ0045200.1"/>
    </source>
</evidence>
<protein>
    <submittedName>
        <fullName evidence="1">Uncharacterized protein</fullName>
    </submittedName>
</protein>
<name>A0ACC0Z4A0_9ROSI</name>
<dbReference type="EMBL" id="CM047738">
    <property type="protein sequence ID" value="KAJ0045200.1"/>
    <property type="molecule type" value="Genomic_DNA"/>
</dbReference>
<keyword evidence="2" id="KW-1185">Reference proteome</keyword>
<accession>A0ACC0Z4A0</accession>